<evidence type="ECO:0000256" key="4">
    <source>
        <dbReference type="ARBA" id="ARBA00022723"/>
    </source>
</evidence>
<evidence type="ECO:0000256" key="3">
    <source>
        <dbReference type="ARBA" id="ARBA00022490"/>
    </source>
</evidence>
<dbReference type="InterPro" id="IPR010045">
    <property type="entry name" value="DeoB"/>
</dbReference>
<keyword evidence="3" id="KW-0963">Cytoplasm</keyword>
<dbReference type="GO" id="GO:0009117">
    <property type="term" value="P:nucleotide metabolic process"/>
    <property type="evidence" value="ECO:0007669"/>
    <property type="project" value="UniProtKB-UniRule"/>
</dbReference>
<keyword evidence="4" id="KW-0479">Metal-binding</keyword>
<dbReference type="InterPro" id="IPR024052">
    <property type="entry name" value="Phosphopentomutase_DeoB_cap_sf"/>
</dbReference>
<dbReference type="AlphaFoldDB" id="A0A484ZLJ2"/>
<dbReference type="InterPro" id="IPR017850">
    <property type="entry name" value="Alkaline_phosphatase_core_sf"/>
</dbReference>
<dbReference type="GO" id="GO:0005829">
    <property type="term" value="C:cytosol"/>
    <property type="evidence" value="ECO:0007669"/>
    <property type="project" value="TreeGrafter"/>
</dbReference>
<keyword evidence="6 9" id="KW-0413">Isomerase</keyword>
<evidence type="ECO:0000259" key="8">
    <source>
        <dbReference type="Pfam" id="PF01676"/>
    </source>
</evidence>
<dbReference type="GO" id="GO:0043094">
    <property type="term" value="P:metabolic compound salvage"/>
    <property type="evidence" value="ECO:0007669"/>
    <property type="project" value="UniProtKB-UniRule"/>
</dbReference>
<evidence type="ECO:0000256" key="2">
    <source>
        <dbReference type="ARBA" id="ARBA00010373"/>
    </source>
</evidence>
<evidence type="ECO:0000313" key="10">
    <source>
        <dbReference type="Proteomes" id="UP000373449"/>
    </source>
</evidence>
<dbReference type="GO" id="GO:0000287">
    <property type="term" value="F:magnesium ion binding"/>
    <property type="evidence" value="ECO:0007669"/>
    <property type="project" value="UniProtKB-UniRule"/>
</dbReference>
<gene>
    <name evidence="9" type="primary">deoB_1</name>
    <name evidence="9" type="ORF">NCTC12282_01518</name>
</gene>
<evidence type="ECO:0000256" key="7">
    <source>
        <dbReference type="NCBIfam" id="TIGR01696"/>
    </source>
</evidence>
<dbReference type="SUPFAM" id="SSF53649">
    <property type="entry name" value="Alkaline phosphatase-like"/>
    <property type="match status" value="1"/>
</dbReference>
<organism evidence="9 10">
    <name type="scientific">Budvicia aquatica</name>
    <dbReference type="NCBI Taxonomy" id="82979"/>
    <lineage>
        <taxon>Bacteria</taxon>
        <taxon>Pseudomonadati</taxon>
        <taxon>Pseudomonadota</taxon>
        <taxon>Gammaproteobacteria</taxon>
        <taxon>Enterobacterales</taxon>
        <taxon>Budviciaceae</taxon>
        <taxon>Budvicia</taxon>
    </lineage>
</organism>
<dbReference type="Gene3D" id="3.40.720.10">
    <property type="entry name" value="Alkaline Phosphatase, subunit A"/>
    <property type="match status" value="1"/>
</dbReference>
<dbReference type="NCBIfam" id="TIGR01696">
    <property type="entry name" value="deoB"/>
    <property type="match status" value="1"/>
</dbReference>
<accession>A0A484ZLJ2</accession>
<dbReference type="PANTHER" id="PTHR21110:SF0">
    <property type="entry name" value="PHOSPHOPENTOMUTASE"/>
    <property type="match status" value="1"/>
</dbReference>
<reference evidence="9 10" key="1">
    <citation type="submission" date="2019-03" db="EMBL/GenBank/DDBJ databases">
        <authorList>
            <consortium name="Pathogen Informatics"/>
        </authorList>
    </citation>
    <scope>NUCLEOTIDE SEQUENCE [LARGE SCALE GENOMIC DNA]</scope>
    <source>
        <strain evidence="9 10">NCTC12282</strain>
    </source>
</reference>
<sequence length="335" mass="36771">MSRAIILMLDSLGIGGAPDADKFGEAEANTFGTLARFREQQGRTLHIPNLVKLGLAKASELSVGQYPEGVEKTEEVVGAYGACSEISFGKDTPSGHWEMAGVPVLFDFGYFSDRTQSFPKSLTDKILARANLTGFLGNCHSSGTEILQALGEEHMKSGLPILYTSSDSVFQIACHEETFGLERLYELCKIAREELADYNIGRVIARPFIGNNAADFQRTGNRHDYSLNPPGTTVLEKLINEQQGQVLAVGKIADIYAHQGISKYIKATGFDELYDRTLSAMDEAQNKVSSLLTLSILTQALATVVMLMAMPQRLKPLICACQRLWQRCGLTIFYI</sequence>
<dbReference type="NCBIfam" id="NF003766">
    <property type="entry name" value="PRK05362.1"/>
    <property type="match status" value="1"/>
</dbReference>
<dbReference type="PANTHER" id="PTHR21110">
    <property type="entry name" value="PHOSPHOPENTOMUTASE"/>
    <property type="match status" value="1"/>
</dbReference>
<evidence type="ECO:0000256" key="6">
    <source>
        <dbReference type="ARBA" id="ARBA00023235"/>
    </source>
</evidence>
<feature type="domain" description="Metalloenzyme" evidence="8">
    <location>
        <begin position="3"/>
        <end position="266"/>
    </location>
</feature>
<dbReference type="Gene3D" id="3.30.70.1250">
    <property type="entry name" value="Phosphopentomutase"/>
    <property type="match status" value="1"/>
</dbReference>
<evidence type="ECO:0000256" key="5">
    <source>
        <dbReference type="ARBA" id="ARBA00023211"/>
    </source>
</evidence>
<dbReference type="Pfam" id="PF01676">
    <property type="entry name" value="Metalloenzyme"/>
    <property type="match status" value="1"/>
</dbReference>
<dbReference type="EC" id="5.4.2.7" evidence="7"/>
<dbReference type="GO" id="GO:0008973">
    <property type="term" value="F:phosphopentomutase activity"/>
    <property type="evidence" value="ECO:0007669"/>
    <property type="project" value="UniProtKB-UniRule"/>
</dbReference>
<evidence type="ECO:0000313" key="9">
    <source>
        <dbReference type="EMBL" id="VFS46609.1"/>
    </source>
</evidence>
<keyword evidence="5" id="KW-0464">Manganese</keyword>
<dbReference type="CDD" id="cd16009">
    <property type="entry name" value="PPM"/>
    <property type="match status" value="1"/>
</dbReference>
<proteinExistence type="inferred from homology"/>
<protein>
    <recommendedName>
        <fullName evidence="7">Phosphopentomutase</fullName>
        <ecNumber evidence="7">5.4.2.7</ecNumber>
    </recommendedName>
</protein>
<dbReference type="Proteomes" id="UP000373449">
    <property type="component" value="Unassembled WGS sequence"/>
</dbReference>
<dbReference type="InterPro" id="IPR006124">
    <property type="entry name" value="Metalloenzyme"/>
</dbReference>
<comment type="cofactor">
    <cofactor evidence="1">
        <name>Mn(2+)</name>
        <dbReference type="ChEBI" id="CHEBI:29035"/>
    </cofactor>
</comment>
<evidence type="ECO:0000256" key="1">
    <source>
        <dbReference type="ARBA" id="ARBA00001936"/>
    </source>
</evidence>
<name>A0A484ZLJ2_9GAMM</name>
<comment type="similarity">
    <text evidence="2">Belongs to the phosphopentomutase family.</text>
</comment>
<dbReference type="EMBL" id="CAADJA010000002">
    <property type="protein sequence ID" value="VFS46609.1"/>
    <property type="molecule type" value="Genomic_DNA"/>
</dbReference>
<dbReference type="SUPFAM" id="SSF143856">
    <property type="entry name" value="DeoB insert domain-like"/>
    <property type="match status" value="1"/>
</dbReference>
<dbReference type="FunFam" id="3.30.70.1250:FF:000001">
    <property type="entry name" value="Phosphopentomutase"/>
    <property type="match status" value="1"/>
</dbReference>